<evidence type="ECO:0000256" key="2">
    <source>
        <dbReference type="ARBA" id="ARBA00022723"/>
    </source>
</evidence>
<evidence type="ECO:0000313" key="10">
    <source>
        <dbReference type="Proteomes" id="UP000250235"/>
    </source>
</evidence>
<dbReference type="InterPro" id="IPR028155">
    <property type="entry name" value="RPA_interact_central"/>
</dbReference>
<keyword evidence="4" id="KW-0862">Zinc</keyword>
<evidence type="ECO:0000256" key="4">
    <source>
        <dbReference type="ARBA" id="ARBA00022833"/>
    </source>
</evidence>
<evidence type="ECO:0000256" key="5">
    <source>
        <dbReference type="ARBA" id="ARBA00023242"/>
    </source>
</evidence>
<evidence type="ECO:0000259" key="7">
    <source>
        <dbReference type="Pfam" id="PF14767"/>
    </source>
</evidence>
<feature type="domain" description="RPA-interacting protein N-terminal" evidence="6">
    <location>
        <begin position="35"/>
        <end position="75"/>
    </location>
</feature>
<proteinExistence type="predicted"/>
<protein>
    <submittedName>
        <fullName evidence="9">Uncharacterized protein</fullName>
    </submittedName>
</protein>
<keyword evidence="5" id="KW-0539">Nucleus</keyword>
<dbReference type="Pfam" id="PF14766">
    <property type="entry name" value="RPA_interact_N"/>
    <property type="match status" value="1"/>
</dbReference>
<dbReference type="OrthoDB" id="435311at2759"/>
<dbReference type="AlphaFoldDB" id="A0A2Z7B4P3"/>
<dbReference type="EMBL" id="KV009389">
    <property type="protein sequence ID" value="KZV29332.1"/>
    <property type="molecule type" value="Genomic_DNA"/>
</dbReference>
<reference evidence="9 10" key="1">
    <citation type="journal article" date="2015" name="Proc. Natl. Acad. Sci. U.S.A.">
        <title>The resurrection genome of Boea hygrometrica: A blueprint for survival of dehydration.</title>
        <authorList>
            <person name="Xiao L."/>
            <person name="Yang G."/>
            <person name="Zhang L."/>
            <person name="Yang X."/>
            <person name="Zhao S."/>
            <person name="Ji Z."/>
            <person name="Zhou Q."/>
            <person name="Hu M."/>
            <person name="Wang Y."/>
            <person name="Chen M."/>
            <person name="Xu Y."/>
            <person name="Jin H."/>
            <person name="Xiao X."/>
            <person name="Hu G."/>
            <person name="Bao F."/>
            <person name="Hu Y."/>
            <person name="Wan P."/>
            <person name="Li L."/>
            <person name="Deng X."/>
            <person name="Kuang T."/>
            <person name="Xiang C."/>
            <person name="Zhu J.K."/>
            <person name="Oliver M.J."/>
            <person name="He Y."/>
        </authorList>
    </citation>
    <scope>NUCLEOTIDE SEQUENCE [LARGE SCALE GENOMIC DNA]</scope>
    <source>
        <strain evidence="10">cv. XS01</strain>
    </source>
</reference>
<evidence type="ECO:0000259" key="6">
    <source>
        <dbReference type="Pfam" id="PF14766"/>
    </source>
</evidence>
<dbReference type="InterPro" id="IPR028156">
    <property type="entry name" value="RIP"/>
</dbReference>
<evidence type="ECO:0000256" key="3">
    <source>
        <dbReference type="ARBA" id="ARBA00022771"/>
    </source>
</evidence>
<dbReference type="PANTHER" id="PTHR31742">
    <property type="entry name" value="RPA-INTERACTING PROTEIN RPAIN"/>
    <property type="match status" value="1"/>
</dbReference>
<dbReference type="GO" id="GO:0006606">
    <property type="term" value="P:protein import into nucleus"/>
    <property type="evidence" value="ECO:0007669"/>
    <property type="project" value="TreeGrafter"/>
</dbReference>
<sequence>MCPYICIYCNRVIGGKRTCSGGDMAGDENEAPRIRRSSLKTLNSSYTNWKHKLRENCFKRVREDRTRLLWKLRLPEAVEYSSNHKNLVKSTLQDIVSDELRKFKESSLHEKYGAPTFDTKTDDMIWEDDALSSSYQGDYEEMLLLMERIFYEDLRTEKSRKESESECFIQTWEDEEDEYLARAVYEHMQLNSEQVAEELWCPICKRGKLQENYHQIYCSHCEVKLERGDEVNLKLLRQRLGDVHMEHLDRGCRQRPEFCSETKFCLTALYIKCQGCSTFEVVL</sequence>
<evidence type="ECO:0000256" key="1">
    <source>
        <dbReference type="ARBA" id="ARBA00004123"/>
    </source>
</evidence>
<feature type="domain" description="RPA-interacting protein central" evidence="7">
    <location>
        <begin position="90"/>
        <end position="184"/>
    </location>
</feature>
<comment type="subcellular location">
    <subcellularLocation>
        <location evidence="1">Nucleus</location>
    </subcellularLocation>
</comment>
<dbReference type="PANTHER" id="PTHR31742:SF1">
    <property type="entry name" value="RPA-INTERACTING PROTEIN"/>
    <property type="match status" value="1"/>
</dbReference>
<dbReference type="InterPro" id="IPR028158">
    <property type="entry name" value="RPA_interact_N_dom"/>
</dbReference>
<dbReference type="Proteomes" id="UP000250235">
    <property type="component" value="Unassembled WGS sequence"/>
</dbReference>
<dbReference type="GO" id="GO:0008270">
    <property type="term" value="F:zinc ion binding"/>
    <property type="evidence" value="ECO:0007669"/>
    <property type="project" value="UniProtKB-KW"/>
</dbReference>
<feature type="domain" description="RPA-interacting protein C-terminal" evidence="8">
    <location>
        <begin position="200"/>
        <end position="281"/>
    </location>
</feature>
<evidence type="ECO:0000313" key="9">
    <source>
        <dbReference type="EMBL" id="KZV29332.1"/>
    </source>
</evidence>
<organism evidence="9 10">
    <name type="scientific">Dorcoceras hygrometricum</name>
    <dbReference type="NCBI Taxonomy" id="472368"/>
    <lineage>
        <taxon>Eukaryota</taxon>
        <taxon>Viridiplantae</taxon>
        <taxon>Streptophyta</taxon>
        <taxon>Embryophyta</taxon>
        <taxon>Tracheophyta</taxon>
        <taxon>Spermatophyta</taxon>
        <taxon>Magnoliopsida</taxon>
        <taxon>eudicotyledons</taxon>
        <taxon>Gunneridae</taxon>
        <taxon>Pentapetalae</taxon>
        <taxon>asterids</taxon>
        <taxon>lamiids</taxon>
        <taxon>Lamiales</taxon>
        <taxon>Gesneriaceae</taxon>
        <taxon>Didymocarpoideae</taxon>
        <taxon>Trichosporeae</taxon>
        <taxon>Loxocarpinae</taxon>
        <taxon>Dorcoceras</taxon>
    </lineage>
</organism>
<accession>A0A2Z7B4P3</accession>
<gene>
    <name evidence="9" type="ORF">F511_34995</name>
</gene>
<keyword evidence="2" id="KW-0479">Metal-binding</keyword>
<evidence type="ECO:0000259" key="8">
    <source>
        <dbReference type="Pfam" id="PF14768"/>
    </source>
</evidence>
<keyword evidence="10" id="KW-1185">Reference proteome</keyword>
<dbReference type="Pfam" id="PF14768">
    <property type="entry name" value="RPA_interact_C"/>
    <property type="match status" value="1"/>
</dbReference>
<dbReference type="GO" id="GO:0005634">
    <property type="term" value="C:nucleus"/>
    <property type="evidence" value="ECO:0007669"/>
    <property type="project" value="UniProtKB-SubCell"/>
</dbReference>
<keyword evidence="3" id="KW-0863">Zinc-finger</keyword>
<name>A0A2Z7B4P3_9LAMI</name>
<dbReference type="Pfam" id="PF14767">
    <property type="entry name" value="RPA_interact_M"/>
    <property type="match status" value="1"/>
</dbReference>
<dbReference type="InterPro" id="IPR028159">
    <property type="entry name" value="RPA_interact_C_dom"/>
</dbReference>